<dbReference type="InterPro" id="IPR007739">
    <property type="entry name" value="RgpF"/>
</dbReference>
<feature type="region of interest" description="Disordered" evidence="1">
    <location>
        <begin position="1124"/>
        <end position="1161"/>
    </location>
</feature>
<evidence type="ECO:0000313" key="4">
    <source>
        <dbReference type="Proteomes" id="UP000298050"/>
    </source>
</evidence>
<dbReference type="EMBL" id="SRLE01000014">
    <property type="protein sequence ID" value="TGD71364.1"/>
    <property type="molecule type" value="Genomic_DNA"/>
</dbReference>
<evidence type="ECO:0000256" key="1">
    <source>
        <dbReference type="SAM" id="MobiDB-lite"/>
    </source>
</evidence>
<organism evidence="3 4">
    <name type="scientific">Mangrovimicrobium sediminis</name>
    <dbReference type="NCBI Taxonomy" id="2562682"/>
    <lineage>
        <taxon>Bacteria</taxon>
        <taxon>Pseudomonadati</taxon>
        <taxon>Pseudomonadota</taxon>
        <taxon>Gammaproteobacteria</taxon>
        <taxon>Cellvibrionales</taxon>
        <taxon>Halieaceae</taxon>
        <taxon>Mangrovimicrobium</taxon>
    </lineage>
</organism>
<sequence length="1161" mass="127159">MEVFPRVTRETDGFICPIFRSHWSGGERATVASEFALSAMDAPDSRTRTLDKLDRPCIEASNPMGAPWLYMCLPVAAQMLGSRLSIEVTLYCDFDASLWLEYDSEDDSVDIVPGQPGAFKRTPSQAVSNSNDFVTFEFQIDDARHTRRTNGADFRVVADRPTDTAIVIADVLVRQGAQDCGRKASDRAAQLHFERPGNPCCSIVIPMHNRVEYTLQCLYHLQRNTPAGYEIIIVDDGSQASDRDLLRLVTGVEIVDTGSCQGFARACHAGALRARSEHLLFLNNDTIPMSGWLQPMLDTLEQHAQVGVVGSRLVFPGNALVQHAGIAFDRHGLPYHLGLGRPREDAMVSDDRVVAAVTGACLLTRRALFLELDGFDTGYRNGFEDVDYCLRAGERGLLTVYCARSQLYHYESITEGRIDYLRETANRNRFHTRWLATACTEATDQSRTNAAVGAEAGEGEPGVIAFHRPEFHRGPGRGWLWRRENPLWAKVRSAKPLYPGHQQPRQPLEEDRNSQTDRDVQRVQADLARQFGIRGFCYYLNWRDGQRRLERPLRPLLAQAGMDFPFCVCWQNDGTTGGEGSADSERVTGCQRRQNIDPALVDALLPLLADPRYLRVDGRPLLLVERASALAGTVATSAHLRTACRGAGVGEILLAACSRAVDEPLPPGFDLAVEMPPGEHPAPIVNDQLSATCAGFRGEIFDYYHYAKDRIEEPPTRHPRYRTAMLAWDETPQRAQAARIFHGFTPGVYSYWLASLLREAGANAGPHAPLVFVNAWNDWAAGAYLQADEACGQQNLQATRDAITTAAGTGSVLAGSRLYRVIGGHESRLLPAAPGEPASPQVDGDPGGLRRRYRLENSLSSPAAEIAADGDSVALVIHAYYLDVFAQLLEYLRTIRSVSFCLYVTTVDEHVGEIRRQLEASGIASFRIYPCENRGRDLLPFLGVLPDIVAAGHAYVVKGHTKKSHHREDGTLWRQELFDALFESVSLGKGLQQLLMRPQLGVLGPDRHLAPMREFMAKNASKVGEIGAALGIDVERMLAAHFVAGTMFIARVDALKPLLELGFSRADFEVEAGQVDGTLAHALERAISLSALSAGYEVASFSGRVTGQYAIVAQAGCAGSQGAVPDGASLDVAGPDEAGPEEADPEEARPARDTASGHVSR</sequence>
<evidence type="ECO:0000259" key="2">
    <source>
        <dbReference type="Pfam" id="PF00535"/>
    </source>
</evidence>
<dbReference type="Gene3D" id="3.20.20.80">
    <property type="entry name" value="Glycosidases"/>
    <property type="match status" value="1"/>
</dbReference>
<keyword evidence="3" id="KW-0808">Transferase</keyword>
<dbReference type="CDD" id="cd04186">
    <property type="entry name" value="GT_2_like_c"/>
    <property type="match status" value="1"/>
</dbReference>
<dbReference type="Gene3D" id="3.90.550.10">
    <property type="entry name" value="Spore Coat Polysaccharide Biosynthesis Protein SpsA, Chain A"/>
    <property type="match status" value="1"/>
</dbReference>
<dbReference type="PANTHER" id="PTHR41244:SF1">
    <property type="entry name" value="GLYCOSYLTRANSFERASE"/>
    <property type="match status" value="1"/>
</dbReference>
<evidence type="ECO:0000313" key="3">
    <source>
        <dbReference type="EMBL" id="TGD71364.1"/>
    </source>
</evidence>
<dbReference type="Proteomes" id="UP000298050">
    <property type="component" value="Unassembled WGS sequence"/>
</dbReference>
<name>A0A4Z0LVV8_9GAMM</name>
<dbReference type="GO" id="GO:0016740">
    <property type="term" value="F:transferase activity"/>
    <property type="evidence" value="ECO:0007669"/>
    <property type="project" value="UniProtKB-KW"/>
</dbReference>
<dbReference type="InterPro" id="IPR032719">
    <property type="entry name" value="WbsX"/>
</dbReference>
<feature type="region of interest" description="Disordered" evidence="1">
    <location>
        <begin position="493"/>
        <end position="520"/>
    </location>
</feature>
<dbReference type="AlphaFoldDB" id="A0A4Z0LVV8"/>
<protein>
    <submittedName>
        <fullName evidence="3">Glycosyltransferase</fullName>
    </submittedName>
</protein>
<dbReference type="InterPro" id="IPR029044">
    <property type="entry name" value="Nucleotide-diphossugar_trans"/>
</dbReference>
<dbReference type="Pfam" id="PF00535">
    <property type="entry name" value="Glycos_transf_2"/>
    <property type="match status" value="1"/>
</dbReference>
<gene>
    <name evidence="3" type="ORF">E4634_19020</name>
</gene>
<dbReference type="InterPro" id="IPR001173">
    <property type="entry name" value="Glyco_trans_2-like"/>
</dbReference>
<feature type="domain" description="Glycosyltransferase 2-like" evidence="2">
    <location>
        <begin position="202"/>
        <end position="369"/>
    </location>
</feature>
<keyword evidence="4" id="KW-1185">Reference proteome</keyword>
<dbReference type="OrthoDB" id="7068720at2"/>
<reference evidence="3 4" key="1">
    <citation type="submission" date="2019-04" db="EMBL/GenBank/DDBJ databases">
        <title>Taxonomy of novel Haliea sp. from mangrove soil of West Coast of India.</title>
        <authorList>
            <person name="Verma A."/>
            <person name="Kumar P."/>
            <person name="Krishnamurthi S."/>
        </authorList>
    </citation>
    <scope>NUCLEOTIDE SEQUENCE [LARGE SCALE GENOMIC DNA]</scope>
    <source>
        <strain evidence="3 4">SAOS-164</strain>
    </source>
</reference>
<dbReference type="SUPFAM" id="SSF53448">
    <property type="entry name" value="Nucleotide-diphospho-sugar transferases"/>
    <property type="match status" value="1"/>
</dbReference>
<comment type="caution">
    <text evidence="3">The sequence shown here is derived from an EMBL/GenBank/DDBJ whole genome shotgun (WGS) entry which is preliminary data.</text>
</comment>
<accession>A0A4Z0LVV8</accession>
<dbReference type="Pfam" id="PF14307">
    <property type="entry name" value="Glyco_tran_WbsX"/>
    <property type="match status" value="1"/>
</dbReference>
<dbReference type="PANTHER" id="PTHR41244">
    <property type="entry name" value="RHAMNAN SYNTHESIS F"/>
    <property type="match status" value="1"/>
</dbReference>
<proteinExistence type="predicted"/>
<feature type="compositionally biased region" description="Basic and acidic residues" evidence="1">
    <location>
        <begin position="507"/>
        <end position="520"/>
    </location>
</feature>
<dbReference type="Pfam" id="PF05045">
    <property type="entry name" value="RgpF"/>
    <property type="match status" value="1"/>
</dbReference>